<evidence type="ECO:0000259" key="1">
    <source>
        <dbReference type="PROSITE" id="PS51186"/>
    </source>
</evidence>
<gene>
    <name evidence="2" type="ORF">H8S11_07585</name>
</gene>
<accession>A0A8J6J0B6</accession>
<dbReference type="GO" id="GO:0016747">
    <property type="term" value="F:acyltransferase activity, transferring groups other than amino-acyl groups"/>
    <property type="evidence" value="ECO:0007669"/>
    <property type="project" value="InterPro"/>
</dbReference>
<dbReference type="SUPFAM" id="SSF55729">
    <property type="entry name" value="Acyl-CoA N-acyltransferases (Nat)"/>
    <property type="match status" value="1"/>
</dbReference>
<protein>
    <submittedName>
        <fullName evidence="2">GNAT family N-acetyltransferase</fullName>
    </submittedName>
</protein>
<dbReference type="InterPro" id="IPR016181">
    <property type="entry name" value="Acyl_CoA_acyltransferase"/>
</dbReference>
<dbReference type="PROSITE" id="PS51186">
    <property type="entry name" value="GNAT"/>
    <property type="match status" value="1"/>
</dbReference>
<keyword evidence="3" id="KW-1185">Reference proteome</keyword>
<evidence type="ECO:0000313" key="3">
    <source>
        <dbReference type="Proteomes" id="UP000628736"/>
    </source>
</evidence>
<dbReference type="Proteomes" id="UP000628736">
    <property type="component" value="Unassembled WGS sequence"/>
</dbReference>
<reference evidence="2" key="1">
    <citation type="submission" date="2020-08" db="EMBL/GenBank/DDBJ databases">
        <title>Genome public.</title>
        <authorList>
            <person name="Liu C."/>
            <person name="Sun Q."/>
        </authorList>
    </citation>
    <scope>NUCLEOTIDE SEQUENCE</scope>
    <source>
        <strain evidence="2">NSJ-23</strain>
    </source>
</reference>
<organism evidence="2 3">
    <name type="scientific">Flintibacter hominis</name>
    <dbReference type="NCBI Taxonomy" id="2763048"/>
    <lineage>
        <taxon>Bacteria</taxon>
        <taxon>Bacillati</taxon>
        <taxon>Bacillota</taxon>
        <taxon>Clostridia</taxon>
        <taxon>Eubacteriales</taxon>
        <taxon>Flintibacter</taxon>
    </lineage>
</organism>
<feature type="domain" description="N-acetyltransferase" evidence="1">
    <location>
        <begin position="22"/>
        <end position="166"/>
    </location>
</feature>
<evidence type="ECO:0000313" key="2">
    <source>
        <dbReference type="EMBL" id="MBC5722671.1"/>
    </source>
</evidence>
<dbReference type="EMBL" id="JACOPO010000004">
    <property type="protein sequence ID" value="MBC5722671.1"/>
    <property type="molecule type" value="Genomic_DNA"/>
</dbReference>
<dbReference type="RefSeq" id="WP_186852726.1">
    <property type="nucleotide sequence ID" value="NZ_JACOPO010000004.1"/>
</dbReference>
<dbReference type="AlphaFoldDB" id="A0A8J6J0B6"/>
<sequence>MTDQGEVLRLASLEEAPRLFQLILRRITWLEERGIRQWERDDYLTYYPLTYFQERARNGALYGLWRPDGAPNVVAVLLEEDDRWPAGGSALYIHNLAANPDAPGAGERMLRQCMALAKAMGKDYLRLDCGRNNPALNDYYERLGFSYVGPMEVGSYQGNLRQRPLL</sequence>
<name>A0A8J6J0B6_9FIRM</name>
<dbReference type="InterPro" id="IPR000182">
    <property type="entry name" value="GNAT_dom"/>
</dbReference>
<dbReference type="Gene3D" id="3.40.630.30">
    <property type="match status" value="1"/>
</dbReference>
<proteinExistence type="predicted"/>
<comment type="caution">
    <text evidence="2">The sequence shown here is derived from an EMBL/GenBank/DDBJ whole genome shotgun (WGS) entry which is preliminary data.</text>
</comment>
<dbReference type="Pfam" id="PF00583">
    <property type="entry name" value="Acetyltransf_1"/>
    <property type="match status" value="1"/>
</dbReference>